<accession>A0A1T5JQ92</accession>
<dbReference type="AlphaFoldDB" id="A0A1T5JQ92"/>
<name>A0A1T5JQ92_9BACT</name>
<dbReference type="RefSeq" id="WP_079685897.1">
    <property type="nucleotide sequence ID" value="NZ_FUZU01000001.1"/>
</dbReference>
<dbReference type="EMBL" id="FUZU01000001">
    <property type="protein sequence ID" value="SKC53535.1"/>
    <property type="molecule type" value="Genomic_DNA"/>
</dbReference>
<reference evidence="1 2" key="1">
    <citation type="submission" date="2017-02" db="EMBL/GenBank/DDBJ databases">
        <authorList>
            <person name="Peterson S.W."/>
        </authorList>
    </citation>
    <scope>NUCLEOTIDE SEQUENCE [LARGE SCALE GENOMIC DNA]</scope>
    <source>
        <strain evidence="1 2">DSM 25262</strain>
    </source>
</reference>
<keyword evidence="2" id="KW-1185">Reference proteome</keyword>
<evidence type="ECO:0000313" key="1">
    <source>
        <dbReference type="EMBL" id="SKC53535.1"/>
    </source>
</evidence>
<gene>
    <name evidence="1" type="ORF">SAMN05660236_1353</name>
</gene>
<dbReference type="OrthoDB" id="8452228at2"/>
<proteinExistence type="predicted"/>
<evidence type="ECO:0008006" key="3">
    <source>
        <dbReference type="Google" id="ProtNLM"/>
    </source>
</evidence>
<dbReference type="Proteomes" id="UP000190961">
    <property type="component" value="Unassembled WGS sequence"/>
</dbReference>
<organism evidence="1 2">
    <name type="scientific">Ohtaekwangia koreensis</name>
    <dbReference type="NCBI Taxonomy" id="688867"/>
    <lineage>
        <taxon>Bacteria</taxon>
        <taxon>Pseudomonadati</taxon>
        <taxon>Bacteroidota</taxon>
        <taxon>Cytophagia</taxon>
        <taxon>Cytophagales</taxon>
        <taxon>Fulvivirgaceae</taxon>
        <taxon>Ohtaekwangia</taxon>
    </lineage>
</organism>
<protein>
    <recommendedName>
        <fullName evidence="3">Phage gp6-like head-tail connector protein</fullName>
    </recommendedName>
</protein>
<sequence>MYISKTKTYSNLISLTEVKQDLKIHESDDSSNAELQRLIKVALTEAEKFTSIDIVPTVNTLEDYCIYGCWYELPEPSINIIGISAFTESNIMTVLTGYSLYKFNNFTHLKFNNSLNAHKLMIEYSAGYSTLPDDIKHAIKLKIGEYFDVEKNGYIPTNLQKSKSFERLLSPYILIA</sequence>
<dbReference type="Gene3D" id="1.10.3230.30">
    <property type="entry name" value="Phage gp6-like head-tail connector protein"/>
    <property type="match status" value="1"/>
</dbReference>
<evidence type="ECO:0000313" key="2">
    <source>
        <dbReference type="Proteomes" id="UP000190961"/>
    </source>
</evidence>
<dbReference type="STRING" id="688867.SAMN05660236_1353"/>